<sequence length="90" mass="8871">TGTASAPRSVPTGVLGGQGLAPVPALEHASVTAPGRLGRRGRTVTRRPGAVLTAVFVAGHVCERSTSSAEGGRASTPPSTVGEVSTRLGV</sequence>
<name>A0ABT7RV66_9NOCA</name>
<gene>
    <name evidence="2" type="ORF">QT969_21530</name>
</gene>
<evidence type="ECO:0000256" key="1">
    <source>
        <dbReference type="SAM" id="MobiDB-lite"/>
    </source>
</evidence>
<dbReference type="RefSeq" id="WP_289381350.1">
    <property type="nucleotide sequence ID" value="NZ_JAUBOF010000109.1"/>
</dbReference>
<evidence type="ECO:0000313" key="3">
    <source>
        <dbReference type="Proteomes" id="UP001233164"/>
    </source>
</evidence>
<reference evidence="2 3" key="1">
    <citation type="submission" date="2023-06" db="EMBL/GenBank/DDBJ databases">
        <title>Rhodococcus indonesiensis sp. nov a new member of the Rhodococcus ruber lineage isolated from a sediment of neutral hot spring.</title>
        <authorList>
            <person name="Kusuma A.B."/>
            <person name="Fenylestari G."/>
            <person name="Ammar F."/>
            <person name="Nouioui I."/>
            <person name="Goodfellow M."/>
        </authorList>
    </citation>
    <scope>NUCLEOTIDE SEQUENCE [LARGE SCALE GENOMIC DNA]</scope>
    <source>
        <strain evidence="2 3">CSLK01-03</strain>
    </source>
</reference>
<keyword evidence="3" id="KW-1185">Reference proteome</keyword>
<feature type="region of interest" description="Disordered" evidence="1">
    <location>
        <begin position="64"/>
        <end position="90"/>
    </location>
</feature>
<protein>
    <submittedName>
        <fullName evidence="2">Uncharacterized protein</fullName>
    </submittedName>
</protein>
<dbReference type="Proteomes" id="UP001233164">
    <property type="component" value="Unassembled WGS sequence"/>
</dbReference>
<feature type="region of interest" description="Disordered" evidence="1">
    <location>
        <begin position="1"/>
        <end position="20"/>
    </location>
</feature>
<feature type="non-terminal residue" evidence="2">
    <location>
        <position position="1"/>
    </location>
</feature>
<proteinExistence type="predicted"/>
<organism evidence="2 3">
    <name type="scientific">Rhodococcus indonesiensis</name>
    <dbReference type="NCBI Taxonomy" id="3055869"/>
    <lineage>
        <taxon>Bacteria</taxon>
        <taxon>Bacillati</taxon>
        <taxon>Actinomycetota</taxon>
        <taxon>Actinomycetes</taxon>
        <taxon>Mycobacteriales</taxon>
        <taxon>Nocardiaceae</taxon>
        <taxon>Rhodococcus</taxon>
    </lineage>
</organism>
<evidence type="ECO:0000313" key="2">
    <source>
        <dbReference type="EMBL" id="MDM7490871.1"/>
    </source>
</evidence>
<comment type="caution">
    <text evidence="2">The sequence shown here is derived from an EMBL/GenBank/DDBJ whole genome shotgun (WGS) entry which is preliminary data.</text>
</comment>
<accession>A0ABT7RV66</accession>
<dbReference type="EMBL" id="JAUBOF010000109">
    <property type="protein sequence ID" value="MDM7490871.1"/>
    <property type="molecule type" value="Genomic_DNA"/>
</dbReference>